<sequence length="191" mass="20890">MNRDFLKELGLTDEQADKVVAKHGEAIQSVNSKLANAESQVESLNSQVKDRDTQIATLSDQAGNSDEMKKQIEDLQSTIKTNDEQAAQNLLQVKQDNAVQNYLKDAGARDIKAILPFIDPDTIKYDDDKNELTGLSEQVDKIKGDHDYLFQADTEQAKPGINITPKGNPDGAPAAKPDAFAQALGLHTQSK</sequence>
<feature type="compositionally biased region" description="Low complexity" evidence="1">
    <location>
        <begin position="165"/>
        <end position="176"/>
    </location>
</feature>
<dbReference type="Pfam" id="PF06810">
    <property type="entry name" value="Phage_scaffold"/>
    <property type="match status" value="1"/>
</dbReference>
<evidence type="ECO:0008006" key="4">
    <source>
        <dbReference type="Google" id="ProtNLM"/>
    </source>
</evidence>
<reference evidence="2 3" key="1">
    <citation type="journal article" date="2015" name="Genome Announc.">
        <title>Expanding the biotechnology potential of lactobacilli through comparative genomics of 213 strains and associated genera.</title>
        <authorList>
            <person name="Sun Z."/>
            <person name="Harris H.M."/>
            <person name="McCann A."/>
            <person name="Guo C."/>
            <person name="Argimon S."/>
            <person name="Zhang W."/>
            <person name="Yang X."/>
            <person name="Jeffery I.B."/>
            <person name="Cooney J.C."/>
            <person name="Kagawa T.F."/>
            <person name="Liu W."/>
            <person name="Song Y."/>
            <person name="Salvetti E."/>
            <person name="Wrobel A."/>
            <person name="Rasinkangas P."/>
            <person name="Parkhill J."/>
            <person name="Rea M.C."/>
            <person name="O'Sullivan O."/>
            <person name="Ritari J."/>
            <person name="Douillard F.P."/>
            <person name="Paul Ross R."/>
            <person name="Yang R."/>
            <person name="Briner A.E."/>
            <person name="Felis G.E."/>
            <person name="de Vos W.M."/>
            <person name="Barrangou R."/>
            <person name="Klaenhammer T.R."/>
            <person name="Caufield P.W."/>
            <person name="Cui Y."/>
            <person name="Zhang H."/>
            <person name="O'Toole P.W."/>
        </authorList>
    </citation>
    <scope>NUCLEOTIDE SEQUENCE [LARGE SCALE GENOMIC DNA]</scope>
    <source>
        <strain evidence="2 3">DSM 20634</strain>
    </source>
</reference>
<gene>
    <name evidence="2" type="ORF">FC26_GL002253</name>
</gene>
<feature type="region of interest" description="Disordered" evidence="1">
    <location>
        <begin position="33"/>
        <end position="52"/>
    </location>
</feature>
<evidence type="ECO:0000256" key="1">
    <source>
        <dbReference type="SAM" id="MobiDB-lite"/>
    </source>
</evidence>
<protein>
    <recommendedName>
        <fullName evidence="4">Phage minor structural protein GP20</fullName>
    </recommendedName>
</protein>
<dbReference type="EMBL" id="AYYY01000043">
    <property type="protein sequence ID" value="KRM61037.1"/>
    <property type="molecule type" value="Genomic_DNA"/>
</dbReference>
<evidence type="ECO:0000313" key="2">
    <source>
        <dbReference type="EMBL" id="KRM61037.1"/>
    </source>
</evidence>
<evidence type="ECO:0000313" key="3">
    <source>
        <dbReference type="Proteomes" id="UP000051733"/>
    </source>
</evidence>
<dbReference type="AlphaFoldDB" id="A0A0R2A282"/>
<dbReference type="InterPro" id="IPR009636">
    <property type="entry name" value="SCAF"/>
</dbReference>
<feature type="compositionally biased region" description="Polar residues" evidence="1">
    <location>
        <begin position="33"/>
        <end position="47"/>
    </location>
</feature>
<comment type="caution">
    <text evidence="2">The sequence shown here is derived from an EMBL/GenBank/DDBJ whole genome shotgun (WGS) entry which is preliminary data.</text>
</comment>
<dbReference type="RefSeq" id="WP_057779461.1">
    <property type="nucleotide sequence ID" value="NZ_AYYY01000043.1"/>
</dbReference>
<accession>A0A0R2A282</accession>
<proteinExistence type="predicted"/>
<dbReference type="PATRIC" id="fig|1423813.3.peg.2295"/>
<name>A0A0R2A282_9LACO</name>
<dbReference type="STRING" id="1423813.FC26_GL002253"/>
<keyword evidence="3" id="KW-1185">Reference proteome</keyword>
<dbReference type="Proteomes" id="UP000051733">
    <property type="component" value="Unassembled WGS sequence"/>
</dbReference>
<dbReference type="Gene3D" id="1.20.5.340">
    <property type="match status" value="1"/>
</dbReference>
<feature type="region of interest" description="Disordered" evidence="1">
    <location>
        <begin position="155"/>
        <end position="176"/>
    </location>
</feature>
<dbReference type="OrthoDB" id="2365850at2"/>
<organism evidence="2 3">
    <name type="scientific">Paucilactobacillus vaccinostercus DSM 20634</name>
    <dbReference type="NCBI Taxonomy" id="1423813"/>
    <lineage>
        <taxon>Bacteria</taxon>
        <taxon>Bacillati</taxon>
        <taxon>Bacillota</taxon>
        <taxon>Bacilli</taxon>
        <taxon>Lactobacillales</taxon>
        <taxon>Lactobacillaceae</taxon>
        <taxon>Paucilactobacillus</taxon>
    </lineage>
</organism>